<sequence>MKSFIIAPILAMFAAGVVADNCKQGLDYYGSSLLKKGDYREQIDQALAVAGHSGWSGDNVLFSCLGGASGSIKFIKGCSGGCKDNGSGRSDTCR</sequence>
<evidence type="ECO:0000313" key="3">
    <source>
        <dbReference type="Proteomes" id="UP000193240"/>
    </source>
</evidence>
<dbReference type="STRING" id="105696.A0A1Y2LI10"/>
<gene>
    <name evidence="2" type="ORF">B5807_11856</name>
</gene>
<dbReference type="EMBL" id="KZ107864">
    <property type="protein sequence ID" value="OSS43536.1"/>
    <property type="molecule type" value="Genomic_DNA"/>
</dbReference>
<proteinExistence type="predicted"/>
<reference evidence="2 3" key="1">
    <citation type="journal article" date="2017" name="Genome Announc.">
        <title>Genome sequence of the saprophytic ascomycete Epicoccum nigrum ICMP 19927 strain isolated from New Zealand.</title>
        <authorList>
            <person name="Fokin M."/>
            <person name="Fleetwood D."/>
            <person name="Weir B.S."/>
            <person name="Villas-Boas S.G."/>
        </authorList>
    </citation>
    <scope>NUCLEOTIDE SEQUENCE [LARGE SCALE GENOMIC DNA]</scope>
    <source>
        <strain evidence="2 3">ICMP 19927</strain>
    </source>
</reference>
<protein>
    <recommendedName>
        <fullName evidence="4">Killer toxin Kp4 domain-containing protein</fullName>
    </recommendedName>
</protein>
<accession>A0A1Y2LI10</accession>
<keyword evidence="3" id="KW-1185">Reference proteome</keyword>
<evidence type="ECO:0000256" key="1">
    <source>
        <dbReference type="SAM" id="SignalP"/>
    </source>
</evidence>
<dbReference type="AlphaFoldDB" id="A0A1Y2LI10"/>
<dbReference type="Proteomes" id="UP000193240">
    <property type="component" value="Unassembled WGS sequence"/>
</dbReference>
<dbReference type="InParanoid" id="A0A1Y2LI10"/>
<feature type="signal peptide" evidence="1">
    <location>
        <begin position="1"/>
        <end position="19"/>
    </location>
</feature>
<dbReference type="OMA" id="SGRSDYC"/>
<evidence type="ECO:0008006" key="4">
    <source>
        <dbReference type="Google" id="ProtNLM"/>
    </source>
</evidence>
<feature type="chain" id="PRO_5011012296" description="Killer toxin Kp4 domain-containing protein" evidence="1">
    <location>
        <begin position="20"/>
        <end position="94"/>
    </location>
</feature>
<name>A0A1Y2LI10_EPING</name>
<organism evidence="2 3">
    <name type="scientific">Epicoccum nigrum</name>
    <name type="common">Soil fungus</name>
    <name type="synonym">Epicoccum purpurascens</name>
    <dbReference type="NCBI Taxonomy" id="105696"/>
    <lineage>
        <taxon>Eukaryota</taxon>
        <taxon>Fungi</taxon>
        <taxon>Dikarya</taxon>
        <taxon>Ascomycota</taxon>
        <taxon>Pezizomycotina</taxon>
        <taxon>Dothideomycetes</taxon>
        <taxon>Pleosporomycetidae</taxon>
        <taxon>Pleosporales</taxon>
        <taxon>Pleosporineae</taxon>
        <taxon>Didymellaceae</taxon>
        <taxon>Epicoccum</taxon>
    </lineage>
</organism>
<keyword evidence="1" id="KW-0732">Signal</keyword>
<evidence type="ECO:0000313" key="2">
    <source>
        <dbReference type="EMBL" id="OSS43536.1"/>
    </source>
</evidence>